<dbReference type="HOGENOM" id="CLU_006958_2_0_7"/>
<accession>A0LHW1</accession>
<gene>
    <name evidence="9" type="ordered locus">Sfum_1322</name>
</gene>
<sequence>MKMIWPPIEVITMKNTDENLLKTATISLFTGAGGLDLGLEAAGFCISICVEVAKDAQETLKVNRPHWKLAEPGHIHQISPPEILEQSNLRRGELALLSGGPPCQPFSKSAYWTGGRQGLRDPRASGLRAYLDVVEVALPKVILLENVRGLAPNGNRDGGLKLLADGIRDINRRLGSAYKLQVFHLNAVNYGVPQSRERVFLLASIDGTTFQIPPVTHGCGDRLEPRVTAWDAIGDLDSPEWPSELEPAGKWAGLLKSIPEGKNYLWHTKRGGGAPLFGWRTRYWSFLLKLSKRQPSWTIQAEPGPATGPFHWRNRRLSIRELARLQTFPDNYQFVGNRHSVHRQIGNAVPCAIGELLGLEIRRQFLGEQNIHRQLRMIPCRRENCPGEYPVQPVPNSYVHLLGEHPDHPGRGLGPGRVWKDTIKDESVR</sequence>
<dbReference type="REBASE" id="13791">
    <property type="entry name" value="M.SfuMORF1322P"/>
</dbReference>
<evidence type="ECO:0000256" key="5">
    <source>
        <dbReference type="ARBA" id="ARBA00022747"/>
    </source>
</evidence>
<dbReference type="InterPro" id="IPR001525">
    <property type="entry name" value="C5_MeTfrase"/>
</dbReference>
<keyword evidence="5" id="KW-0680">Restriction system</keyword>
<feature type="compositionally biased region" description="Basic and acidic residues" evidence="8">
    <location>
        <begin position="418"/>
        <end position="429"/>
    </location>
</feature>
<dbReference type="KEGG" id="sfu:Sfum_1322"/>
<dbReference type="GO" id="GO:0003677">
    <property type="term" value="F:DNA binding"/>
    <property type="evidence" value="ECO:0007669"/>
    <property type="project" value="TreeGrafter"/>
</dbReference>
<evidence type="ECO:0000256" key="1">
    <source>
        <dbReference type="ARBA" id="ARBA00011975"/>
    </source>
</evidence>
<dbReference type="Gene3D" id="3.40.50.150">
    <property type="entry name" value="Vaccinia Virus protein VP39"/>
    <property type="match status" value="1"/>
</dbReference>
<dbReference type="InterPro" id="IPR029063">
    <property type="entry name" value="SAM-dependent_MTases_sf"/>
</dbReference>
<keyword evidence="4 7" id="KW-0949">S-adenosyl-L-methionine</keyword>
<dbReference type="GO" id="GO:0044027">
    <property type="term" value="P:negative regulation of gene expression via chromosomal CpG island methylation"/>
    <property type="evidence" value="ECO:0007669"/>
    <property type="project" value="TreeGrafter"/>
</dbReference>
<organism evidence="9 10">
    <name type="scientific">Syntrophobacter fumaroxidans (strain DSM 10017 / MPOB)</name>
    <dbReference type="NCBI Taxonomy" id="335543"/>
    <lineage>
        <taxon>Bacteria</taxon>
        <taxon>Pseudomonadati</taxon>
        <taxon>Thermodesulfobacteriota</taxon>
        <taxon>Syntrophobacteria</taxon>
        <taxon>Syntrophobacterales</taxon>
        <taxon>Syntrophobacteraceae</taxon>
        <taxon>Syntrophobacter</taxon>
    </lineage>
</organism>
<reference evidence="9 10" key="1">
    <citation type="submission" date="2006-10" db="EMBL/GenBank/DDBJ databases">
        <title>Complete sequence of Syntrophobacter fumaroxidans MPOB.</title>
        <authorList>
            <consortium name="US DOE Joint Genome Institute"/>
            <person name="Copeland A."/>
            <person name="Lucas S."/>
            <person name="Lapidus A."/>
            <person name="Barry K."/>
            <person name="Detter J.C."/>
            <person name="Glavina del Rio T."/>
            <person name="Hammon N."/>
            <person name="Israni S."/>
            <person name="Pitluck S."/>
            <person name="Goltsman E.G."/>
            <person name="Martinez M."/>
            <person name="Schmutz J."/>
            <person name="Larimer F."/>
            <person name="Land M."/>
            <person name="Hauser L."/>
            <person name="Kyrpides N."/>
            <person name="Kim E."/>
            <person name="Boone D.R."/>
            <person name="Brockman F."/>
            <person name="Culley D."/>
            <person name="Ferry J."/>
            <person name="Gunsalus R."/>
            <person name="McInerney M.J."/>
            <person name="Morrison M."/>
            <person name="Plugge C."/>
            <person name="Rohlin L."/>
            <person name="Scholten J."/>
            <person name="Sieber J."/>
            <person name="Stams A.J.M."/>
            <person name="Worm P."/>
            <person name="Henstra A.M."/>
            <person name="Richardson P."/>
        </authorList>
    </citation>
    <scope>NUCLEOTIDE SEQUENCE [LARGE SCALE GENOMIC DNA]</scope>
    <source>
        <strain evidence="10">DSM 10017 / MPOB</strain>
    </source>
</reference>
<comment type="catalytic activity">
    <reaction evidence="6">
        <text>a 2'-deoxycytidine in DNA + S-adenosyl-L-methionine = a 5-methyl-2'-deoxycytidine in DNA + S-adenosyl-L-homocysteine + H(+)</text>
        <dbReference type="Rhea" id="RHEA:13681"/>
        <dbReference type="Rhea" id="RHEA-COMP:11369"/>
        <dbReference type="Rhea" id="RHEA-COMP:11370"/>
        <dbReference type="ChEBI" id="CHEBI:15378"/>
        <dbReference type="ChEBI" id="CHEBI:57856"/>
        <dbReference type="ChEBI" id="CHEBI:59789"/>
        <dbReference type="ChEBI" id="CHEBI:85452"/>
        <dbReference type="ChEBI" id="CHEBI:85454"/>
        <dbReference type="EC" id="2.1.1.37"/>
    </reaction>
</comment>
<keyword evidence="10" id="KW-1185">Reference proteome</keyword>
<feature type="active site" evidence="7">
    <location>
        <position position="103"/>
    </location>
</feature>
<dbReference type="RefSeq" id="WP_011698184.1">
    <property type="nucleotide sequence ID" value="NC_008554.1"/>
</dbReference>
<evidence type="ECO:0000313" key="10">
    <source>
        <dbReference type="Proteomes" id="UP000001784"/>
    </source>
</evidence>
<protein>
    <recommendedName>
        <fullName evidence="1">DNA (cytosine-5-)-methyltransferase</fullName>
        <ecNumber evidence="1">2.1.1.37</ecNumber>
    </recommendedName>
</protein>
<evidence type="ECO:0000256" key="8">
    <source>
        <dbReference type="SAM" id="MobiDB-lite"/>
    </source>
</evidence>
<keyword evidence="2 7" id="KW-0489">Methyltransferase</keyword>
<dbReference type="Proteomes" id="UP000001784">
    <property type="component" value="Chromosome"/>
</dbReference>
<dbReference type="GO" id="GO:0003886">
    <property type="term" value="F:DNA (cytosine-5-)-methyltransferase activity"/>
    <property type="evidence" value="ECO:0007669"/>
    <property type="project" value="UniProtKB-EC"/>
</dbReference>
<dbReference type="InParanoid" id="A0LHW1"/>
<evidence type="ECO:0000256" key="3">
    <source>
        <dbReference type="ARBA" id="ARBA00022679"/>
    </source>
</evidence>
<dbReference type="AlphaFoldDB" id="A0LHW1"/>
<dbReference type="SUPFAM" id="SSF53335">
    <property type="entry name" value="S-adenosyl-L-methionine-dependent methyltransferases"/>
    <property type="match status" value="1"/>
</dbReference>
<evidence type="ECO:0000256" key="6">
    <source>
        <dbReference type="ARBA" id="ARBA00047422"/>
    </source>
</evidence>
<dbReference type="GO" id="GO:0032259">
    <property type="term" value="P:methylation"/>
    <property type="evidence" value="ECO:0007669"/>
    <property type="project" value="UniProtKB-KW"/>
</dbReference>
<dbReference type="EC" id="2.1.1.37" evidence="1"/>
<dbReference type="PANTHER" id="PTHR10629">
    <property type="entry name" value="CYTOSINE-SPECIFIC METHYLTRANSFERASE"/>
    <property type="match status" value="1"/>
</dbReference>
<feature type="region of interest" description="Disordered" evidence="8">
    <location>
        <begin position="405"/>
        <end position="429"/>
    </location>
</feature>
<proteinExistence type="inferred from homology"/>
<dbReference type="GO" id="GO:0009307">
    <property type="term" value="P:DNA restriction-modification system"/>
    <property type="evidence" value="ECO:0007669"/>
    <property type="project" value="UniProtKB-KW"/>
</dbReference>
<evidence type="ECO:0000256" key="2">
    <source>
        <dbReference type="ARBA" id="ARBA00022603"/>
    </source>
</evidence>
<dbReference type="InterPro" id="IPR050390">
    <property type="entry name" value="C5-Methyltransferase"/>
</dbReference>
<dbReference type="EMBL" id="CP000478">
    <property type="protein sequence ID" value="ABK17013.1"/>
    <property type="molecule type" value="Genomic_DNA"/>
</dbReference>
<evidence type="ECO:0000256" key="4">
    <source>
        <dbReference type="ARBA" id="ARBA00022691"/>
    </source>
</evidence>
<dbReference type="PROSITE" id="PS51679">
    <property type="entry name" value="SAM_MT_C5"/>
    <property type="match status" value="1"/>
</dbReference>
<evidence type="ECO:0000256" key="7">
    <source>
        <dbReference type="PROSITE-ProRule" id="PRU01016"/>
    </source>
</evidence>
<dbReference type="PANTHER" id="PTHR10629:SF52">
    <property type="entry name" value="DNA (CYTOSINE-5)-METHYLTRANSFERASE 1"/>
    <property type="match status" value="1"/>
</dbReference>
<evidence type="ECO:0000313" key="9">
    <source>
        <dbReference type="EMBL" id="ABK17013.1"/>
    </source>
</evidence>
<keyword evidence="3 7" id="KW-0808">Transferase</keyword>
<comment type="similarity">
    <text evidence="7">Belongs to the class I-like SAM-binding methyltransferase superfamily. C5-methyltransferase family.</text>
</comment>
<dbReference type="eggNOG" id="COG0270">
    <property type="taxonomic scope" value="Bacteria"/>
</dbReference>
<dbReference type="Gene3D" id="3.90.120.10">
    <property type="entry name" value="DNA Methylase, subunit A, domain 2"/>
    <property type="match status" value="1"/>
</dbReference>
<dbReference type="Pfam" id="PF00145">
    <property type="entry name" value="DNA_methylase"/>
    <property type="match status" value="1"/>
</dbReference>
<dbReference type="STRING" id="335543.Sfum_1322"/>
<dbReference type="PRINTS" id="PR00105">
    <property type="entry name" value="C5METTRFRASE"/>
</dbReference>
<name>A0LHW1_SYNFM</name>